<dbReference type="GO" id="GO:0070823">
    <property type="term" value="C:HDA1 complex"/>
    <property type="evidence" value="ECO:0007669"/>
    <property type="project" value="InterPro"/>
</dbReference>
<feature type="compositionally biased region" description="Polar residues" evidence="2">
    <location>
        <begin position="204"/>
        <end position="228"/>
    </location>
</feature>
<keyword evidence="4" id="KW-1185">Reference proteome</keyword>
<feature type="region of interest" description="Disordered" evidence="2">
    <location>
        <begin position="196"/>
        <end position="234"/>
    </location>
</feature>
<evidence type="ECO:0000256" key="2">
    <source>
        <dbReference type="SAM" id="MobiDB-lite"/>
    </source>
</evidence>
<accession>A0A218Z162</accession>
<dbReference type="EMBL" id="MZNU01000275">
    <property type="protein sequence ID" value="OWP01502.1"/>
    <property type="molecule type" value="Genomic_DNA"/>
</dbReference>
<dbReference type="InParanoid" id="A0A218Z162"/>
<feature type="region of interest" description="Disordered" evidence="2">
    <location>
        <begin position="1"/>
        <end position="128"/>
    </location>
</feature>
<feature type="region of interest" description="Disordered" evidence="2">
    <location>
        <begin position="993"/>
        <end position="1074"/>
    </location>
</feature>
<evidence type="ECO:0000313" key="4">
    <source>
        <dbReference type="Proteomes" id="UP000242519"/>
    </source>
</evidence>
<reference evidence="3 4" key="1">
    <citation type="submission" date="2017-04" db="EMBL/GenBank/DDBJ databases">
        <title>Draft genome sequence of Marssonina coronaria NL1: causal agent of apple blotch.</title>
        <authorList>
            <person name="Cheng Q."/>
        </authorList>
    </citation>
    <scope>NUCLEOTIDE SEQUENCE [LARGE SCALE GENOMIC DNA]</scope>
    <source>
        <strain evidence="3 4">NL1</strain>
    </source>
</reference>
<organism evidence="3 4">
    <name type="scientific">Diplocarpon coronariae</name>
    <dbReference type="NCBI Taxonomy" id="2795749"/>
    <lineage>
        <taxon>Eukaryota</taxon>
        <taxon>Fungi</taxon>
        <taxon>Dikarya</taxon>
        <taxon>Ascomycota</taxon>
        <taxon>Pezizomycotina</taxon>
        <taxon>Leotiomycetes</taxon>
        <taxon>Helotiales</taxon>
        <taxon>Drepanopezizaceae</taxon>
        <taxon>Diplocarpon</taxon>
    </lineage>
</organism>
<feature type="compositionally biased region" description="Polar residues" evidence="2">
    <location>
        <begin position="50"/>
        <end position="66"/>
    </location>
</feature>
<name>A0A218Z162_9HELO</name>
<feature type="region of interest" description="Disordered" evidence="2">
    <location>
        <begin position="166"/>
        <end position="185"/>
    </location>
</feature>
<feature type="compositionally biased region" description="Acidic residues" evidence="2">
    <location>
        <begin position="94"/>
        <end position="103"/>
    </location>
</feature>
<feature type="compositionally biased region" description="Polar residues" evidence="2">
    <location>
        <begin position="104"/>
        <end position="115"/>
    </location>
</feature>
<comment type="caution">
    <text evidence="3">The sequence shown here is derived from an EMBL/GenBank/DDBJ whole genome shotgun (WGS) entry which is preliminary data.</text>
</comment>
<feature type="coiled-coil region" evidence="1">
    <location>
        <begin position="851"/>
        <end position="910"/>
    </location>
</feature>
<dbReference type="Proteomes" id="UP000242519">
    <property type="component" value="Unassembled WGS sequence"/>
</dbReference>
<keyword evidence="1" id="KW-0175">Coiled coil</keyword>
<evidence type="ECO:0000256" key="1">
    <source>
        <dbReference type="SAM" id="Coils"/>
    </source>
</evidence>
<proteinExistence type="predicted"/>
<dbReference type="Gene3D" id="3.40.50.12360">
    <property type="match status" value="1"/>
</dbReference>
<evidence type="ECO:0000313" key="3">
    <source>
        <dbReference type="EMBL" id="OWP01502.1"/>
    </source>
</evidence>
<dbReference type="InterPro" id="IPR038609">
    <property type="entry name" value="HDA1_su2/3_sf"/>
</dbReference>
<dbReference type="STRING" id="503106.A0A218Z162"/>
<dbReference type="Pfam" id="PF11496">
    <property type="entry name" value="HDA2-3"/>
    <property type="match status" value="1"/>
</dbReference>
<dbReference type="AlphaFoldDB" id="A0A218Z162"/>
<dbReference type="InterPro" id="IPR021006">
    <property type="entry name" value="Hda2/3"/>
</dbReference>
<gene>
    <name evidence="3" type="ORF">B2J93_6383</name>
</gene>
<protein>
    <recommendedName>
        <fullName evidence="5">HDA1 complex subunit</fullName>
    </recommendedName>
</protein>
<evidence type="ECO:0008006" key="5">
    <source>
        <dbReference type="Google" id="ProtNLM"/>
    </source>
</evidence>
<dbReference type="OrthoDB" id="3647690at2759"/>
<feature type="compositionally biased region" description="Polar residues" evidence="2">
    <location>
        <begin position="1015"/>
        <end position="1024"/>
    </location>
</feature>
<sequence length="1074" mass="118167">MAEELAEATSQRKSFVSAFPVPRARARVQPIRPAKRRRLVSKAEVVAQEARSTAEPQTAPQGQALTQPEIPDSYDYQHDQGVQAPGRARRPFLLDEDVEEIPDSQDQAGSSSSEPLETPVSRSEDFTLRKSLSNIEAPIEAIEFRNTQLTSSNSYTKALTSKVISDTPKPRFSLPKPRLSGSNEIQPPIDIASQIEDVNDPEPTVSQVQDTQRSTQPQGSGTRSQVLSFSHLPSPPIEDVQQSIEIDSLARSSAQFQPPLFSLASPSICATMKSSSKLTPTRIDPVARVKEIYHQRVAAREAEKAASAARADSVTPSPALPLLNQQAVSSDQRLPSQNPEQGLFPDVQPPILPVVESAQTPLPMVPPTAHPYADQDLGSDSGANQPQTSLDILLLGKDEYNVPLPMVGLTRSIYVHIIEACQAELSCFRKDGVLNASVIAEISSTLEKLEQVCSHADLIDTAIPSQESPRELSKFAENVSTKAIFLAELLPLLQQTDEHIVILVRPGRMLQVLQSLLFQHRIVYCRADEPGLWTGNSDSRFRVTLYPSDIHRYQTEPASLVIAFDSTCSSLPFLEELRVDPSIPSRRVPLLSLVVVNSVEHLEKCIESSLKPLERNLILYSCATQLMDLVGILDENVFPAPPDAAQATAEFLKNGASAESWILQPMPTIKGLDLSIMSSQRFSSEEPSASESNSMQSATQILQSGAKRQLLVDETGATESSKRFRLTPVPGESESSQVSETILHTASAAAGPSFSKSGQLEREGTEVAVLLKRVTDLESQLRQKEAMVLETRKINTNLEARCKDYEKSFASIQTKYQEAINDRGSFEHEYSLAMAREIQAKKRGDNRDAEILKLREKNTTLEKELTAARTALANSTIPEAAELAQMYEELEQARHGNKSLQKRISTLSNDLDYIRDSYQTASEQAIKAQMENSRLASENAFFCEKDKTDKVRIHEIQSSHENAELRQVNRQLKARAEDLQRASDRMSEELKVLTNGRRATRGASVPRSPRLGPGSQMSPGSRQSMARVLQYGGSRGNSPVPGDMAGNGQFHGRGGVQYDRFGDAGPSKLASRFQ</sequence>